<evidence type="ECO:0000313" key="3">
    <source>
        <dbReference type="Proteomes" id="UP000033999"/>
    </source>
</evidence>
<sequence>MKQVKALQTLQASGKKIFSSADLQKILQVADSNYSHVQATRLAKEGVIERVMRGWYVLASNRPSDFELANVLYGPSYVSLDSALNFYGILVQSPQEIISATTGLARKIEAGGKTFSYVHLDQKYYSDYQKSGDFLIASPEKALVDAMFFVALGRGSLSVEELNLQSIDKDKVKQMASKITNKAFKNYFDSIKI</sequence>
<name>A0A0G1MF36_9BACT</name>
<reference evidence="2 3" key="1">
    <citation type="journal article" date="2015" name="Nature">
        <title>rRNA introns, odd ribosomes, and small enigmatic genomes across a large radiation of phyla.</title>
        <authorList>
            <person name="Brown C.T."/>
            <person name="Hug L.A."/>
            <person name="Thomas B.C."/>
            <person name="Sharon I."/>
            <person name="Castelle C.J."/>
            <person name="Singh A."/>
            <person name="Wilkins M.J."/>
            <person name="Williams K.H."/>
            <person name="Banfield J.F."/>
        </authorList>
    </citation>
    <scope>NUCLEOTIDE SEQUENCE [LARGE SCALE GENOMIC DNA]</scope>
</reference>
<dbReference type="PATRIC" id="fig|1619041.3.peg.596"/>
<organism evidence="2 3">
    <name type="scientific">Candidatus Magasanikbacteria bacterium GW2011_GWA2_45_39</name>
    <dbReference type="NCBI Taxonomy" id="1619041"/>
    <lineage>
        <taxon>Bacteria</taxon>
        <taxon>Candidatus Magasanikiibacteriota</taxon>
    </lineage>
</organism>
<protein>
    <recommendedName>
        <fullName evidence="1">AbiEi antitoxin N-terminal domain-containing protein</fullName>
    </recommendedName>
</protein>
<proteinExistence type="predicted"/>
<feature type="domain" description="AbiEi antitoxin N-terminal" evidence="1">
    <location>
        <begin position="7"/>
        <end position="59"/>
    </location>
</feature>
<dbReference type="EMBL" id="LCKX01000018">
    <property type="protein sequence ID" value="KKU06941.1"/>
    <property type="molecule type" value="Genomic_DNA"/>
</dbReference>
<comment type="caution">
    <text evidence="2">The sequence shown here is derived from an EMBL/GenBank/DDBJ whole genome shotgun (WGS) entry which is preliminary data.</text>
</comment>
<evidence type="ECO:0000259" key="1">
    <source>
        <dbReference type="Pfam" id="PF13338"/>
    </source>
</evidence>
<accession>A0A0G1MF36</accession>
<dbReference type="AlphaFoldDB" id="A0A0G1MF36"/>
<gene>
    <name evidence="2" type="ORF">UX10_C0018G0012</name>
</gene>
<dbReference type="Proteomes" id="UP000033999">
    <property type="component" value="Unassembled WGS sequence"/>
</dbReference>
<dbReference type="Pfam" id="PF13338">
    <property type="entry name" value="AbiEi_4"/>
    <property type="match status" value="1"/>
</dbReference>
<dbReference type="InterPro" id="IPR025159">
    <property type="entry name" value="AbiEi_N"/>
</dbReference>
<evidence type="ECO:0000313" key="2">
    <source>
        <dbReference type="EMBL" id="KKU06941.1"/>
    </source>
</evidence>